<dbReference type="eggNOG" id="KOG0723">
    <property type="taxonomic scope" value="Eukaryota"/>
</dbReference>
<dbReference type="GO" id="GO:0030150">
    <property type="term" value="P:protein import into mitochondrial matrix"/>
    <property type="evidence" value="ECO:0007669"/>
    <property type="project" value="TreeGrafter"/>
</dbReference>
<dbReference type="OMA" id="HIMIANY"/>
<comment type="subcellular location">
    <subcellularLocation>
        <location evidence="1">Mitochondrion inner membrane</location>
        <topology evidence="1">Single-pass membrane protein</topology>
    </subcellularLocation>
</comment>
<keyword evidence="14" id="KW-1185">Reference proteome</keyword>
<evidence type="ECO:0000256" key="11">
    <source>
        <dbReference type="ARBA" id="ARBA00041716"/>
    </source>
</evidence>
<evidence type="ECO:0000256" key="3">
    <source>
        <dbReference type="ARBA" id="ARBA00022792"/>
    </source>
</evidence>
<keyword evidence="7" id="KW-0472">Membrane</keyword>
<keyword evidence="4" id="KW-1133">Transmembrane helix</keyword>
<evidence type="ECO:0000256" key="2">
    <source>
        <dbReference type="ARBA" id="ARBA00022692"/>
    </source>
</evidence>
<dbReference type="Proteomes" id="UP000007148">
    <property type="component" value="Unassembled WGS sequence"/>
</dbReference>
<evidence type="ECO:0000256" key="7">
    <source>
        <dbReference type="ARBA" id="ARBA00023136"/>
    </source>
</evidence>
<evidence type="ECO:0000256" key="8">
    <source>
        <dbReference type="ARBA" id="ARBA00023186"/>
    </source>
</evidence>
<dbReference type="InParanoid" id="G4THJ0"/>
<keyword evidence="8" id="KW-0143">Chaperone</keyword>
<feature type="domain" description="J" evidence="12">
    <location>
        <begin position="50"/>
        <end position="106"/>
    </location>
</feature>
<evidence type="ECO:0000256" key="5">
    <source>
        <dbReference type="ARBA" id="ARBA00023010"/>
    </source>
</evidence>
<evidence type="ECO:0000256" key="6">
    <source>
        <dbReference type="ARBA" id="ARBA00023128"/>
    </source>
</evidence>
<evidence type="ECO:0000256" key="10">
    <source>
        <dbReference type="ARBA" id="ARBA00040828"/>
    </source>
</evidence>
<dbReference type="FunFam" id="1.10.287.110:FF:000001">
    <property type="entry name" value="Import inner membrane translocase subunit tim14"/>
    <property type="match status" value="1"/>
</dbReference>
<reference evidence="13 14" key="1">
    <citation type="journal article" date="2011" name="PLoS Pathog.">
        <title>Endophytic Life Strategies Decoded by Genome and Transcriptome Analyses of the Mutualistic Root Symbiont Piriformospora indica.</title>
        <authorList>
            <person name="Zuccaro A."/>
            <person name="Lahrmann U."/>
            <person name="Guldener U."/>
            <person name="Langen G."/>
            <person name="Pfiffi S."/>
            <person name="Biedenkopf D."/>
            <person name="Wong P."/>
            <person name="Samans B."/>
            <person name="Grimm C."/>
            <person name="Basiewicz M."/>
            <person name="Murat C."/>
            <person name="Martin F."/>
            <person name="Kogel K.H."/>
        </authorList>
    </citation>
    <scope>NUCLEOTIDE SEQUENCE [LARGE SCALE GENOMIC DNA]</scope>
    <source>
        <strain evidence="13 14">DSM 11827</strain>
    </source>
</reference>
<dbReference type="AlphaFoldDB" id="G4THJ0"/>
<dbReference type="InterPro" id="IPR001623">
    <property type="entry name" value="DnaJ_domain"/>
</dbReference>
<proteinExistence type="inferred from homology"/>
<evidence type="ECO:0000256" key="9">
    <source>
        <dbReference type="ARBA" id="ARBA00038105"/>
    </source>
</evidence>
<dbReference type="OrthoDB" id="240298at2759"/>
<organism evidence="13 14">
    <name type="scientific">Serendipita indica (strain DSM 11827)</name>
    <name type="common">Root endophyte fungus</name>
    <name type="synonym">Piriformospora indica</name>
    <dbReference type="NCBI Taxonomy" id="1109443"/>
    <lineage>
        <taxon>Eukaryota</taxon>
        <taxon>Fungi</taxon>
        <taxon>Dikarya</taxon>
        <taxon>Basidiomycota</taxon>
        <taxon>Agaricomycotina</taxon>
        <taxon>Agaricomycetes</taxon>
        <taxon>Sebacinales</taxon>
        <taxon>Serendipitaceae</taxon>
        <taxon>Serendipita</taxon>
    </lineage>
</organism>
<dbReference type="GO" id="GO:0001671">
    <property type="term" value="F:ATPase activator activity"/>
    <property type="evidence" value="ECO:0007669"/>
    <property type="project" value="TreeGrafter"/>
</dbReference>
<keyword evidence="5" id="KW-0811">Translocation</keyword>
<keyword evidence="6" id="KW-0496">Mitochondrion</keyword>
<evidence type="ECO:0000259" key="12">
    <source>
        <dbReference type="PROSITE" id="PS50076"/>
    </source>
</evidence>
<dbReference type="PANTHER" id="PTHR12763">
    <property type="match status" value="1"/>
</dbReference>
<dbReference type="PROSITE" id="PS50076">
    <property type="entry name" value="DNAJ_2"/>
    <property type="match status" value="1"/>
</dbReference>
<dbReference type="GO" id="GO:0001405">
    <property type="term" value="C:PAM complex, Tim23 associated import motor"/>
    <property type="evidence" value="ECO:0007669"/>
    <property type="project" value="TreeGrafter"/>
</dbReference>
<protein>
    <recommendedName>
        <fullName evidence="10">Mitochondrial import inner membrane translocase subunit TIM14</fullName>
    </recommendedName>
    <alternativeName>
        <fullName evidence="11">Presequence translocated-associated motor subunit PAM18</fullName>
    </alternativeName>
</protein>
<evidence type="ECO:0000313" key="14">
    <source>
        <dbReference type="Proteomes" id="UP000007148"/>
    </source>
</evidence>
<dbReference type="SUPFAM" id="SSF46565">
    <property type="entry name" value="Chaperone J-domain"/>
    <property type="match status" value="1"/>
</dbReference>
<evidence type="ECO:0000256" key="4">
    <source>
        <dbReference type="ARBA" id="ARBA00022989"/>
    </source>
</evidence>
<evidence type="ECO:0000256" key="1">
    <source>
        <dbReference type="ARBA" id="ARBA00004434"/>
    </source>
</evidence>
<dbReference type="Gene3D" id="1.10.287.110">
    <property type="entry name" value="DnaJ domain"/>
    <property type="match status" value="1"/>
</dbReference>
<dbReference type="PANTHER" id="PTHR12763:SF28">
    <property type="entry name" value="GEO10507P1-RELATED"/>
    <property type="match status" value="1"/>
</dbReference>
<gene>
    <name evidence="13" type="ORF">PIIN_04712</name>
</gene>
<accession>G4THJ0</accession>
<dbReference type="SMART" id="SM00271">
    <property type="entry name" value="DnaJ"/>
    <property type="match status" value="1"/>
</dbReference>
<dbReference type="EMBL" id="CAFZ01000094">
    <property type="protein sequence ID" value="CCA70777.1"/>
    <property type="molecule type" value="Genomic_DNA"/>
</dbReference>
<evidence type="ECO:0000313" key="13">
    <source>
        <dbReference type="EMBL" id="CCA70777.1"/>
    </source>
</evidence>
<sequence>MATPLIVGIGAITAAVAVRHAMRTGALNFGKKAGQELAKGGFKAKMDRAEAMQILGLKDTVAGRAKLRDAHRQIMLANHPDRGGSPYLASKINEARDLIDKLDKRP</sequence>
<comment type="caution">
    <text evidence="13">The sequence shown here is derived from an EMBL/GenBank/DDBJ whole genome shotgun (WGS) entry which is preliminary data.</text>
</comment>
<keyword evidence="5" id="KW-0653">Protein transport</keyword>
<keyword evidence="2" id="KW-0812">Transmembrane</keyword>
<dbReference type="HOGENOM" id="CLU_017633_13_3_1"/>
<dbReference type="InterPro" id="IPR036869">
    <property type="entry name" value="J_dom_sf"/>
</dbReference>
<dbReference type="STRING" id="1109443.G4THJ0"/>
<comment type="similarity">
    <text evidence="9">Belongs to the TIM14 family.</text>
</comment>
<dbReference type="FunCoup" id="G4THJ0">
    <property type="interactions" value="136"/>
</dbReference>
<keyword evidence="5" id="KW-0813">Transport</keyword>
<keyword evidence="3" id="KW-0999">Mitochondrion inner membrane</keyword>
<name>G4THJ0_SERID</name>